<dbReference type="RefSeq" id="WP_124237250.1">
    <property type="nucleotide sequence ID" value="NZ_JBHUFI010000013.1"/>
</dbReference>
<gene>
    <name evidence="2" type="ORF">EHW97_11165</name>
</gene>
<reference evidence="2 3" key="1">
    <citation type="submission" date="2018-11" db="EMBL/GenBank/DDBJ databases">
        <authorList>
            <person name="Li F."/>
        </authorList>
    </citation>
    <scope>NUCLEOTIDE SEQUENCE [LARGE SCALE GENOMIC DNA]</scope>
    <source>
        <strain evidence="2 3">YS17T</strain>
    </source>
</reference>
<comment type="caution">
    <text evidence="2">The sequence shown here is derived from an EMBL/GenBank/DDBJ whole genome shotgun (WGS) entry which is preliminary data.</text>
</comment>
<dbReference type="Proteomes" id="UP000275225">
    <property type="component" value="Unassembled WGS sequence"/>
</dbReference>
<name>A0A3N6Z7R0_9ACTN</name>
<evidence type="ECO:0000256" key="1">
    <source>
        <dbReference type="SAM" id="MobiDB-lite"/>
    </source>
</evidence>
<protein>
    <submittedName>
        <fullName evidence="2">Uncharacterized protein</fullName>
    </submittedName>
</protein>
<dbReference type="AlphaFoldDB" id="A0A3N6Z7R0"/>
<keyword evidence="3" id="KW-1185">Reference proteome</keyword>
<proteinExistence type="predicted"/>
<evidence type="ECO:0000313" key="2">
    <source>
        <dbReference type="EMBL" id="RQN02987.1"/>
    </source>
</evidence>
<organism evidence="2 3">
    <name type="scientific">Aeromicrobium camelliae</name>
    <dbReference type="NCBI Taxonomy" id="1538144"/>
    <lineage>
        <taxon>Bacteria</taxon>
        <taxon>Bacillati</taxon>
        <taxon>Actinomycetota</taxon>
        <taxon>Actinomycetes</taxon>
        <taxon>Propionibacteriales</taxon>
        <taxon>Nocardioidaceae</taxon>
        <taxon>Aeromicrobium</taxon>
    </lineage>
</organism>
<dbReference type="OrthoDB" id="3731485at2"/>
<evidence type="ECO:0000313" key="3">
    <source>
        <dbReference type="Proteomes" id="UP000275225"/>
    </source>
</evidence>
<accession>A0A3N6Z7R0</accession>
<feature type="region of interest" description="Disordered" evidence="1">
    <location>
        <begin position="64"/>
        <end position="96"/>
    </location>
</feature>
<dbReference type="EMBL" id="RQJX01000015">
    <property type="protein sequence ID" value="RQN02987.1"/>
    <property type="molecule type" value="Genomic_DNA"/>
</dbReference>
<sequence length="96" mass="10594">MSVEIWFDERDDAEAFLEELQHEADVRRVGFAGEEDDEDHAWVVLLPAADEAVLDLADGHGGWAPETVSPPAVPVPVDLPRAPRRLKRAPGQAESR</sequence>